<accession>A0AAV1MUH8</accession>
<name>A0AAV1MUH8_SCOSC</name>
<keyword evidence="1" id="KW-0175">Coiled coil</keyword>
<proteinExistence type="predicted"/>
<evidence type="ECO:0000256" key="1">
    <source>
        <dbReference type="SAM" id="Coils"/>
    </source>
</evidence>
<dbReference type="Proteomes" id="UP001314229">
    <property type="component" value="Unassembled WGS sequence"/>
</dbReference>
<comment type="caution">
    <text evidence="2">The sequence shown here is derived from an EMBL/GenBank/DDBJ whole genome shotgun (WGS) entry which is preliminary data.</text>
</comment>
<keyword evidence="3" id="KW-1185">Reference proteome</keyword>
<dbReference type="AlphaFoldDB" id="A0AAV1MUH8"/>
<sequence length="223" mass="25809">MLRPPPYREAINATEEQCLPLDVKEKGTSYQGKDNLEKVDMSIANENLLKSNEKEESLEHKINEQVTDKKMCQQEHSMNLMDLKVELESLVQESEEELKNITDVFGLFTGQEEAAEYQTLVNELEQLQVKIATQRALNETLRSGSKKTEDNLEHVLKDAKEELDSLTTRNKYLIKDINSERQMSDVLHETVTELEDQCGNMLLMNFLRRNKKKKDKSSSRNCQ</sequence>
<evidence type="ECO:0000313" key="2">
    <source>
        <dbReference type="EMBL" id="CAK6950191.1"/>
    </source>
</evidence>
<organism evidence="2 3">
    <name type="scientific">Scomber scombrus</name>
    <name type="common">Atlantic mackerel</name>
    <name type="synonym">Scomber vernalis</name>
    <dbReference type="NCBI Taxonomy" id="13677"/>
    <lineage>
        <taxon>Eukaryota</taxon>
        <taxon>Metazoa</taxon>
        <taxon>Chordata</taxon>
        <taxon>Craniata</taxon>
        <taxon>Vertebrata</taxon>
        <taxon>Euteleostomi</taxon>
        <taxon>Actinopterygii</taxon>
        <taxon>Neopterygii</taxon>
        <taxon>Teleostei</taxon>
        <taxon>Neoteleostei</taxon>
        <taxon>Acanthomorphata</taxon>
        <taxon>Pelagiaria</taxon>
        <taxon>Scombriformes</taxon>
        <taxon>Scombridae</taxon>
        <taxon>Scomber</taxon>
    </lineage>
</organism>
<dbReference type="EMBL" id="CAWUFR010000003">
    <property type="protein sequence ID" value="CAK6950191.1"/>
    <property type="molecule type" value="Genomic_DNA"/>
</dbReference>
<gene>
    <name evidence="2" type="ORF">FSCOSCO3_A015979</name>
</gene>
<feature type="coiled-coil region" evidence="1">
    <location>
        <begin position="73"/>
        <end position="176"/>
    </location>
</feature>
<evidence type="ECO:0000313" key="3">
    <source>
        <dbReference type="Proteomes" id="UP001314229"/>
    </source>
</evidence>
<protein>
    <submittedName>
        <fullName evidence="2">Uncharacterized protein LOC121904635 isoform X2</fullName>
    </submittedName>
</protein>
<reference evidence="2 3" key="1">
    <citation type="submission" date="2024-01" db="EMBL/GenBank/DDBJ databases">
        <authorList>
            <person name="Alioto T."/>
            <person name="Alioto T."/>
            <person name="Gomez Garrido J."/>
        </authorList>
    </citation>
    <scope>NUCLEOTIDE SEQUENCE [LARGE SCALE GENOMIC DNA]</scope>
</reference>